<dbReference type="EC" id="3.1.4.46" evidence="3"/>
<dbReference type="RefSeq" id="WP_354369335.1">
    <property type="nucleotide sequence ID" value="NZ_JBEPLN010000024.1"/>
</dbReference>
<evidence type="ECO:0000313" key="3">
    <source>
        <dbReference type="EMBL" id="MET3634736.1"/>
    </source>
</evidence>
<dbReference type="Pfam" id="PF10110">
    <property type="entry name" value="GPDPase_memb"/>
    <property type="match status" value="1"/>
</dbReference>
<reference evidence="3 4" key="1">
    <citation type="submission" date="2024-06" db="EMBL/GenBank/DDBJ databases">
        <title>Genomic Encyclopedia of Type Strains, Phase IV (KMG-IV): sequencing the most valuable type-strain genomes for metagenomic binning, comparative biology and taxonomic classification.</title>
        <authorList>
            <person name="Goeker M."/>
        </authorList>
    </citation>
    <scope>NUCLEOTIDE SEQUENCE [LARGE SCALE GENOMIC DNA]</scope>
    <source>
        <strain evidence="3 4">DSM 28302</strain>
    </source>
</reference>
<evidence type="ECO:0000259" key="2">
    <source>
        <dbReference type="PROSITE" id="PS51704"/>
    </source>
</evidence>
<dbReference type="GO" id="GO:0008889">
    <property type="term" value="F:glycerophosphodiester phosphodiesterase activity"/>
    <property type="evidence" value="ECO:0007669"/>
    <property type="project" value="UniProtKB-EC"/>
</dbReference>
<feature type="transmembrane region" description="Helical" evidence="1">
    <location>
        <begin position="165"/>
        <end position="190"/>
    </location>
</feature>
<keyword evidence="1" id="KW-1133">Transmembrane helix</keyword>
<name>A0ABV2JJ08_9STRE</name>
<dbReference type="Proteomes" id="UP001549037">
    <property type="component" value="Unassembled WGS sequence"/>
</dbReference>
<evidence type="ECO:0000256" key="1">
    <source>
        <dbReference type="SAM" id="Phobius"/>
    </source>
</evidence>
<organism evidence="3 4">
    <name type="scientific">Streptococcus porcorum</name>
    <dbReference type="NCBI Taxonomy" id="701526"/>
    <lineage>
        <taxon>Bacteria</taxon>
        <taxon>Bacillati</taxon>
        <taxon>Bacillota</taxon>
        <taxon>Bacilli</taxon>
        <taxon>Lactobacillales</taxon>
        <taxon>Streptococcaceae</taxon>
        <taxon>Streptococcus</taxon>
    </lineage>
</organism>
<feature type="transmembrane region" description="Helical" evidence="1">
    <location>
        <begin position="112"/>
        <end position="138"/>
    </location>
</feature>
<keyword evidence="1" id="KW-0812">Transmembrane</keyword>
<accession>A0ABV2JJ08</accession>
<dbReference type="Pfam" id="PF03009">
    <property type="entry name" value="GDPD"/>
    <property type="match status" value="1"/>
</dbReference>
<keyword evidence="4" id="KW-1185">Reference proteome</keyword>
<dbReference type="CDD" id="cd08579">
    <property type="entry name" value="GDPD_memb_like"/>
    <property type="match status" value="1"/>
</dbReference>
<feature type="transmembrane region" description="Helical" evidence="1">
    <location>
        <begin position="21"/>
        <end position="46"/>
    </location>
</feature>
<evidence type="ECO:0000313" key="4">
    <source>
        <dbReference type="Proteomes" id="UP001549037"/>
    </source>
</evidence>
<keyword evidence="1" id="KW-0472">Membrane</keyword>
<feature type="transmembrane region" description="Helical" evidence="1">
    <location>
        <begin position="211"/>
        <end position="237"/>
    </location>
</feature>
<feature type="domain" description="GP-PDE" evidence="2">
    <location>
        <begin position="333"/>
        <end position="561"/>
    </location>
</feature>
<feature type="transmembrane region" description="Helical" evidence="1">
    <location>
        <begin position="66"/>
        <end position="91"/>
    </location>
</feature>
<dbReference type="InterPro" id="IPR030395">
    <property type="entry name" value="GP_PDE_dom"/>
</dbReference>
<gene>
    <name evidence="3" type="ORF">ABID28_001395</name>
</gene>
<proteinExistence type="predicted"/>
<dbReference type="SUPFAM" id="SSF51695">
    <property type="entry name" value="PLC-like phosphodiesterases"/>
    <property type="match status" value="1"/>
</dbReference>
<dbReference type="PANTHER" id="PTHR46211:SF8">
    <property type="entry name" value="PHOSPHODIESTERASE"/>
    <property type="match status" value="1"/>
</dbReference>
<feature type="transmembrane region" description="Helical" evidence="1">
    <location>
        <begin position="249"/>
        <end position="269"/>
    </location>
</feature>
<dbReference type="InterPro" id="IPR018476">
    <property type="entry name" value="GlyceroP-diester-Pdiesterase_M"/>
</dbReference>
<keyword evidence="3" id="KW-0378">Hydrolase</keyword>
<dbReference type="PROSITE" id="PS51704">
    <property type="entry name" value="GP_PDE"/>
    <property type="match status" value="1"/>
</dbReference>
<comment type="caution">
    <text evidence="3">The sequence shown here is derived from an EMBL/GenBank/DDBJ whole genome shotgun (WGS) entry which is preliminary data.</text>
</comment>
<dbReference type="Gene3D" id="3.20.20.190">
    <property type="entry name" value="Phosphatidylinositol (PI) phosphodiesterase"/>
    <property type="match status" value="1"/>
</dbReference>
<sequence length="579" mass="66335">MIRKVLRDLYQHKYTYILKALLLQLFLTTIGIYILSELFSLILFLGNQVQLNKDNLADFFLNPLTLLGFILYFFAVALLVYMEFSILVEIIRQKDSPIRVTIKRSLFKIKPFLRSISGFHLFAFIGYLILTVPVVQYVMASSLVEKLYIPKFITDELMKSSPTRYIMMAMGILVFYLNIRFIYTLPLTVIKEAPFLSNMKESWQLTKKKTFTILWQLAVIESVILVTLFSIALLIITGLNYIDSSEKHLILQTIFLSFSWGVLYSASLLSKLSSISYLLSSIHEDKSPYLLSVPKARKKKRLLALMTLVTAMGLVTMAWNWERFSGAAFNKNIKTIAHRGYVSKGVENSIEALEGAAKQGVDYVEMDILLTKDHHFVVIHDNNLSRLAGVDKNVSDLKASEVVGLGIHQDGHQSTISSFEDYVARAKELGVKLLVELKPHGSEPDNYAQLFVDKMKELGVEKDYQAMSLDLSVMEKIERLAPEIQTGYVIPLQIGNFDKNKVDFWVIEDFSYRERLALEAKYLKKSLYVWTVNDEDQIEKYLNSSVNGMITDYPNLVKEAKKSLEENDSYMMRFLSLLS</sequence>
<feature type="transmembrane region" description="Helical" evidence="1">
    <location>
        <begin position="302"/>
        <end position="321"/>
    </location>
</feature>
<dbReference type="InterPro" id="IPR017946">
    <property type="entry name" value="PLC-like_Pdiesterase_TIM-brl"/>
</dbReference>
<dbReference type="EMBL" id="JBEPLN010000024">
    <property type="protein sequence ID" value="MET3634736.1"/>
    <property type="molecule type" value="Genomic_DNA"/>
</dbReference>
<protein>
    <submittedName>
        <fullName evidence="3">Glycerophosphoryl diester phosphodiesterase</fullName>
        <ecNumber evidence="3">3.1.4.46</ecNumber>
    </submittedName>
</protein>
<dbReference type="PANTHER" id="PTHR46211">
    <property type="entry name" value="GLYCEROPHOSPHORYL DIESTER PHOSPHODIESTERASE"/>
    <property type="match status" value="1"/>
</dbReference>